<dbReference type="PROSITE" id="PS50026">
    <property type="entry name" value="EGF_3"/>
    <property type="match status" value="1"/>
</dbReference>
<keyword evidence="6" id="KW-0812">Transmembrane</keyword>
<dbReference type="Gene3D" id="2.170.300.10">
    <property type="entry name" value="Tie2 ligand-binding domain superfamily"/>
    <property type="match status" value="1"/>
</dbReference>
<dbReference type="KEGG" id="gsh:117348896"/>
<dbReference type="PANTHER" id="PTHR40446">
    <property type="entry name" value="N-ACETYLGLUCOSAMINE-1-PHOSPHODIESTER ALPHA-N-ACETYLGLUCOSAMINIDASE"/>
    <property type="match status" value="1"/>
</dbReference>
<accession>A0A6P8PRQ7</accession>
<dbReference type="GO" id="GO:0033299">
    <property type="term" value="P:secretion of lysosomal enzymes"/>
    <property type="evidence" value="ECO:0007669"/>
    <property type="project" value="TreeGrafter"/>
</dbReference>
<evidence type="ECO:0000313" key="8">
    <source>
        <dbReference type="Proteomes" id="UP000515159"/>
    </source>
</evidence>
<dbReference type="PANTHER" id="PTHR40446:SF2">
    <property type="entry name" value="N-ACETYLGLUCOSAMINE-1-PHOSPHODIESTER ALPHA-N-ACETYLGLUCOSAMINIDASE"/>
    <property type="match status" value="1"/>
</dbReference>
<keyword evidence="8" id="KW-1185">Reference proteome</keyword>
<dbReference type="InParanoid" id="A0A6P8PRQ7"/>
<dbReference type="Proteomes" id="UP000515159">
    <property type="component" value="Chromosome 15"/>
</dbReference>
<protein>
    <submittedName>
        <fullName evidence="9">N-acetylglucosamine-1-phosphodiester alpha-N-acetylglucosaminidase</fullName>
    </submittedName>
</protein>
<dbReference type="RefSeq" id="XP_033777408.1">
    <property type="nucleotide sequence ID" value="XM_033921517.1"/>
</dbReference>
<dbReference type="FunFam" id="2.170.300.10:FF:000041">
    <property type="entry name" value="Tyrosine protein kinase receptor tie-1, putative"/>
    <property type="match status" value="1"/>
</dbReference>
<evidence type="ECO:0000256" key="5">
    <source>
        <dbReference type="PROSITE-ProRule" id="PRU00076"/>
    </source>
</evidence>
<name>A0A6P8PRQ7_GEOSA</name>
<dbReference type="AlphaFoldDB" id="A0A6P8PRQ7"/>
<dbReference type="InterPro" id="IPR018711">
    <property type="entry name" value="NAGPA"/>
</dbReference>
<dbReference type="SMART" id="SM00181">
    <property type="entry name" value="EGF"/>
    <property type="match status" value="3"/>
</dbReference>
<sequence length="601" mass="66344">MAVPKLTVARTQGMLQYFGESVRFAGRRGIRVRVLLFIILQGCLTVSARNSLNDDLLLPYLPVPSNNLQHRHRVVRDCRSVLGNSTYETWPSNNNTVLPVATTEVFVSKFPEENGNQKTVYGHFTFVNDPLRTFSVLEPGGPGGCSSNRTATVEETAKFRKCLVAQNGGYFNVETGECLGNVISDGKLVHDAKGMQNAQFGIRTDGTLVFGYLSEEDLLDKVNPFVHLLSGVVWLLRNGEVYIQQSKEVECDKTQTTGTFEQFIKLISARTAVGHDRDGRLILFHVDGQTSDRGLNLWEMANFLKEQGVINAINLDGGGSATLVLNGTLANYPSDHCSTNPMWRCPRSISTTVCVHEPFCNPADCGAHGHCVLGECQCVGLWTGPVCSVIDCKSLNCSFHGICTQDGCLCDAGWIGTSCDKVCSPGFYGDSCSRECHCENGGVCDHVSGLCTCLPGYMGKLCEQACPLGWFGLNCKHRCQCKNLCPCHQETGDCNVVYEPEINNTLYEAGMCMASMFKSHIEKNRTPGDSLLTEKTWLMLTSSLFLLLLISAVRNLRMLLCKMKKKHGLKYAYHRLEEQNEYMCPVENSESLEQFTVASEP</sequence>
<dbReference type="PROSITE" id="PS00022">
    <property type="entry name" value="EGF_1"/>
    <property type="match status" value="1"/>
</dbReference>
<keyword evidence="6" id="KW-0472">Membrane</keyword>
<evidence type="ECO:0000256" key="3">
    <source>
        <dbReference type="ARBA" id="ARBA00022737"/>
    </source>
</evidence>
<dbReference type="CTD" id="51172"/>
<keyword evidence="1 5" id="KW-0245">EGF-like domain</keyword>
<dbReference type="GeneID" id="117348896"/>
<evidence type="ECO:0000256" key="4">
    <source>
        <dbReference type="ARBA" id="ARBA00023157"/>
    </source>
</evidence>
<keyword evidence="4 5" id="KW-1015">Disulfide bond</keyword>
<feature type="transmembrane region" description="Helical" evidence="6">
    <location>
        <begin position="537"/>
        <end position="556"/>
    </location>
</feature>
<keyword evidence="2" id="KW-0732">Signal</keyword>
<proteinExistence type="predicted"/>
<evidence type="ECO:0000259" key="7">
    <source>
        <dbReference type="PROSITE" id="PS50026"/>
    </source>
</evidence>
<keyword evidence="6" id="KW-1133">Transmembrane helix</keyword>
<dbReference type="Pfam" id="PF23106">
    <property type="entry name" value="EGF_Teneurin"/>
    <property type="match status" value="1"/>
</dbReference>
<feature type="domain" description="EGF-like" evidence="7">
    <location>
        <begin position="428"/>
        <end position="463"/>
    </location>
</feature>
<reference evidence="9" key="1">
    <citation type="submission" date="2025-08" db="UniProtKB">
        <authorList>
            <consortium name="RefSeq"/>
        </authorList>
    </citation>
    <scope>IDENTIFICATION</scope>
</reference>
<evidence type="ECO:0000256" key="6">
    <source>
        <dbReference type="SAM" id="Phobius"/>
    </source>
</evidence>
<evidence type="ECO:0000256" key="2">
    <source>
        <dbReference type="ARBA" id="ARBA00022729"/>
    </source>
</evidence>
<dbReference type="InterPro" id="IPR002049">
    <property type="entry name" value="LE_dom"/>
</dbReference>
<dbReference type="OrthoDB" id="192253at2759"/>
<dbReference type="Pfam" id="PF09992">
    <property type="entry name" value="NAGPA"/>
    <property type="match status" value="1"/>
</dbReference>
<organism evidence="8 9">
    <name type="scientific">Geotrypetes seraphini</name>
    <name type="common">Gaboon caecilian</name>
    <name type="synonym">Caecilia seraphini</name>
    <dbReference type="NCBI Taxonomy" id="260995"/>
    <lineage>
        <taxon>Eukaryota</taxon>
        <taxon>Metazoa</taxon>
        <taxon>Chordata</taxon>
        <taxon>Craniata</taxon>
        <taxon>Vertebrata</taxon>
        <taxon>Euteleostomi</taxon>
        <taxon>Amphibia</taxon>
        <taxon>Gymnophiona</taxon>
        <taxon>Geotrypetes</taxon>
    </lineage>
</organism>
<keyword evidence="3" id="KW-0677">Repeat</keyword>
<dbReference type="FunCoup" id="A0A6P8PRQ7">
    <property type="interactions" value="491"/>
</dbReference>
<evidence type="ECO:0000313" key="9">
    <source>
        <dbReference type="RefSeq" id="XP_033777408.1"/>
    </source>
</evidence>
<comment type="caution">
    <text evidence="5">Lacks conserved residue(s) required for the propagation of feature annotation.</text>
</comment>
<dbReference type="InterPro" id="IPR000742">
    <property type="entry name" value="EGF"/>
</dbReference>
<dbReference type="CDD" id="cd00055">
    <property type="entry name" value="EGF_Lam"/>
    <property type="match status" value="1"/>
</dbReference>
<gene>
    <name evidence="9" type="primary">NAGPA</name>
</gene>
<evidence type="ECO:0000256" key="1">
    <source>
        <dbReference type="ARBA" id="ARBA00022536"/>
    </source>
</evidence>
<feature type="disulfide bond" evidence="5">
    <location>
        <begin position="453"/>
        <end position="462"/>
    </location>
</feature>